<dbReference type="InterPro" id="IPR002241">
    <property type="entry name" value="Glyco_hydro_27"/>
</dbReference>
<keyword evidence="9" id="KW-0325">Glycoprotein</keyword>
<dbReference type="STRING" id="341663.Q0CSA7"/>
<dbReference type="InterPro" id="IPR041233">
    <property type="entry name" value="Melibiase_C"/>
</dbReference>
<dbReference type="InterPro" id="IPR000254">
    <property type="entry name" value="CBD"/>
</dbReference>
<evidence type="ECO:0000256" key="7">
    <source>
        <dbReference type="ARBA" id="ARBA00022801"/>
    </source>
</evidence>
<dbReference type="InterPro" id="IPR017853">
    <property type="entry name" value="GH"/>
</dbReference>
<dbReference type="Pfam" id="PF17801">
    <property type="entry name" value="Melibiase_C"/>
    <property type="match status" value="1"/>
</dbReference>
<evidence type="ECO:0000256" key="4">
    <source>
        <dbReference type="ARBA" id="ARBA00009743"/>
    </source>
</evidence>
<dbReference type="InterPro" id="IPR035971">
    <property type="entry name" value="CBD_sf"/>
</dbReference>
<dbReference type="Pfam" id="PF16499">
    <property type="entry name" value="Melibiase_2"/>
    <property type="match status" value="1"/>
</dbReference>
<dbReference type="CDD" id="cd14792">
    <property type="entry name" value="GH27"/>
    <property type="match status" value="1"/>
</dbReference>
<accession>Q0CSA7</accession>
<keyword evidence="7 11" id="KW-0378">Hydrolase</keyword>
<dbReference type="HOGENOM" id="CLU_013093_1_0_1"/>
<dbReference type="GeneID" id="4317819"/>
<sequence>MRFTVLIGGGFSLVHLVTALNNGLAVTPQMGWDNWNAFGCSLSQSLILSTASFIKKTGLRDAGYHYIILDDCWSSGRASNGALIADSTKFPNGMSYLGNQLHADGFGFGIYSSAGTKTCAGYPGSLGYETIDANTFASWGVDYLKYDNCNNNGQSGSQAVSSARYAVMQKALAASGRQILYAICNWGEDKPWIWGPSVGNSWRITGDIFDRFNTAYSTCPVPNSGGYQCSVTQIMSMQATISSYSAKGGWNDMDMLEVGNGGMSDAQYVAHFSIGFSILANPAVIAVNQDPLGVAASYRWTRNNVQLWSGPLASTTGGSVNDVVVVLFNNGGSSTTASATLSEIFGSSSVPSTQFEIRDLWGSRLSDSQAQSILNDGAAAHSSLLYNATAQSYSTGLSQANPMLLGTAVGSVSGPSGTITQSIPATGCRMFRLRAISSTTSSTTTTRSSTTTKSTSSTTTSAAQPQQTKWGQCGGQGWTGPTQCESPSTCQFQNGKCSQYKTI</sequence>
<dbReference type="VEuPathDB" id="FungiDB:ATEG_03427"/>
<dbReference type="SUPFAM" id="SSF51445">
    <property type="entry name" value="(Trans)glycosidases"/>
    <property type="match status" value="1"/>
</dbReference>
<feature type="chain" id="PRO_5004170481" description="Alpha-galactosidase" evidence="13">
    <location>
        <begin position="20"/>
        <end position="503"/>
    </location>
</feature>
<evidence type="ECO:0000256" key="9">
    <source>
        <dbReference type="ARBA" id="ARBA00023180"/>
    </source>
</evidence>
<evidence type="ECO:0000256" key="1">
    <source>
        <dbReference type="ARBA" id="ARBA00001255"/>
    </source>
</evidence>
<dbReference type="InterPro" id="IPR013785">
    <property type="entry name" value="Aldolase_TIM"/>
</dbReference>
<proteinExistence type="inferred from homology"/>
<evidence type="ECO:0000256" key="11">
    <source>
        <dbReference type="RuleBase" id="RU361168"/>
    </source>
</evidence>
<dbReference type="GO" id="GO:0005576">
    <property type="term" value="C:extracellular region"/>
    <property type="evidence" value="ECO:0007669"/>
    <property type="project" value="InterPro"/>
</dbReference>
<dbReference type="Proteomes" id="UP000007963">
    <property type="component" value="Unassembled WGS sequence"/>
</dbReference>
<evidence type="ECO:0000313" key="15">
    <source>
        <dbReference type="EMBL" id="EAU36701.1"/>
    </source>
</evidence>
<dbReference type="PRINTS" id="PR00740">
    <property type="entry name" value="GLHYDRLASE27"/>
</dbReference>
<evidence type="ECO:0000256" key="5">
    <source>
        <dbReference type="ARBA" id="ARBA00012755"/>
    </source>
</evidence>
<dbReference type="Gene3D" id="3.20.20.70">
    <property type="entry name" value="Aldolase class I"/>
    <property type="match status" value="1"/>
</dbReference>
<evidence type="ECO:0000256" key="3">
    <source>
        <dbReference type="ARBA" id="ARBA00003969"/>
    </source>
</evidence>
<evidence type="ECO:0000313" key="16">
    <source>
        <dbReference type="Proteomes" id="UP000007963"/>
    </source>
</evidence>
<evidence type="ECO:0000256" key="12">
    <source>
        <dbReference type="SAM" id="MobiDB-lite"/>
    </source>
</evidence>
<dbReference type="RefSeq" id="XP_001212605.1">
    <property type="nucleotide sequence ID" value="XM_001212605.1"/>
</dbReference>
<dbReference type="eggNOG" id="KOG2366">
    <property type="taxonomic scope" value="Eukaryota"/>
</dbReference>
<evidence type="ECO:0000256" key="6">
    <source>
        <dbReference type="ARBA" id="ARBA00022729"/>
    </source>
</evidence>
<evidence type="ECO:0000256" key="2">
    <source>
        <dbReference type="ARBA" id="ARBA00002993"/>
    </source>
</evidence>
<dbReference type="GO" id="GO:0005995">
    <property type="term" value="P:melibiose catabolic process"/>
    <property type="evidence" value="ECO:0007669"/>
    <property type="project" value="UniProtKB-ARBA"/>
</dbReference>
<keyword evidence="10 11" id="KW-0326">Glycosidase</keyword>
<comment type="similarity">
    <text evidence="4 11">Belongs to the glycosyl hydrolase 27 family.</text>
</comment>
<name>Q0CSA7_ASPTN</name>
<dbReference type="GO" id="GO:0004557">
    <property type="term" value="F:alpha-galactosidase activity"/>
    <property type="evidence" value="ECO:0007669"/>
    <property type="project" value="UniProtKB-EC"/>
</dbReference>
<gene>
    <name evidence="15" type="ORF">ATEG_03427</name>
</gene>
<reference evidence="16" key="1">
    <citation type="submission" date="2005-09" db="EMBL/GenBank/DDBJ databases">
        <title>Annotation of the Aspergillus terreus NIH2624 genome.</title>
        <authorList>
            <person name="Birren B.W."/>
            <person name="Lander E.S."/>
            <person name="Galagan J.E."/>
            <person name="Nusbaum C."/>
            <person name="Devon K."/>
            <person name="Henn M."/>
            <person name="Ma L.-J."/>
            <person name="Jaffe D.B."/>
            <person name="Butler J."/>
            <person name="Alvarez P."/>
            <person name="Gnerre S."/>
            <person name="Grabherr M."/>
            <person name="Kleber M."/>
            <person name="Mauceli E.W."/>
            <person name="Brockman W."/>
            <person name="Rounsley S."/>
            <person name="Young S.K."/>
            <person name="LaButti K."/>
            <person name="Pushparaj V."/>
            <person name="DeCaprio D."/>
            <person name="Crawford M."/>
            <person name="Koehrsen M."/>
            <person name="Engels R."/>
            <person name="Montgomery P."/>
            <person name="Pearson M."/>
            <person name="Howarth C."/>
            <person name="Larson L."/>
            <person name="Luoma S."/>
            <person name="White J."/>
            <person name="Alvarado L."/>
            <person name="Kodira C.D."/>
            <person name="Zeng Q."/>
            <person name="Oleary S."/>
            <person name="Yandava C."/>
            <person name="Denning D.W."/>
            <person name="Nierman W.C."/>
            <person name="Milne T."/>
            <person name="Madden K."/>
        </authorList>
    </citation>
    <scope>NUCLEOTIDE SEQUENCE [LARGE SCALE GENOMIC DNA]</scope>
    <source>
        <strain evidence="16">NIH 2624 / FGSC A1156</strain>
    </source>
</reference>
<dbReference type="GO" id="GO:0030248">
    <property type="term" value="F:cellulose binding"/>
    <property type="evidence" value="ECO:0007669"/>
    <property type="project" value="InterPro"/>
</dbReference>
<comment type="function">
    <text evidence="3">Hydrolyzes a variety of simple alpha-D-galactoside as well as more complex molecules such as oligosaccharides and polysaccharides.</text>
</comment>
<evidence type="ECO:0000256" key="8">
    <source>
        <dbReference type="ARBA" id="ARBA00023157"/>
    </source>
</evidence>
<protein>
    <recommendedName>
        <fullName evidence="5 11">Alpha-galactosidase</fullName>
        <ecNumber evidence="5 11">3.2.1.22</ecNumber>
    </recommendedName>
    <alternativeName>
        <fullName evidence="11">Melibiase</fullName>
    </alternativeName>
</protein>
<dbReference type="OMA" id="DISATWS"/>
<dbReference type="SMART" id="SM00236">
    <property type="entry name" value="fCBD"/>
    <property type="match status" value="1"/>
</dbReference>
<dbReference type="PANTHER" id="PTHR11452">
    <property type="entry name" value="ALPHA-GALACTOSIDASE/ALPHA-N-ACETYLGALACTOSAMINIDASE"/>
    <property type="match status" value="1"/>
</dbReference>
<feature type="region of interest" description="Disordered" evidence="12">
    <location>
        <begin position="439"/>
        <end position="474"/>
    </location>
</feature>
<keyword evidence="6 13" id="KW-0732">Signal</keyword>
<dbReference type="FunFam" id="3.20.20.70:FF:000202">
    <property type="entry name" value="Alpha-galactosidase"/>
    <property type="match status" value="1"/>
</dbReference>
<organism evidence="15 16">
    <name type="scientific">Aspergillus terreus (strain NIH 2624 / FGSC A1156)</name>
    <dbReference type="NCBI Taxonomy" id="341663"/>
    <lineage>
        <taxon>Eukaryota</taxon>
        <taxon>Fungi</taxon>
        <taxon>Dikarya</taxon>
        <taxon>Ascomycota</taxon>
        <taxon>Pezizomycotina</taxon>
        <taxon>Eurotiomycetes</taxon>
        <taxon>Eurotiomycetidae</taxon>
        <taxon>Eurotiales</taxon>
        <taxon>Aspergillaceae</taxon>
        <taxon>Aspergillus</taxon>
        <taxon>Aspergillus subgen. Circumdati</taxon>
    </lineage>
</organism>
<dbReference type="Gene3D" id="2.60.40.1180">
    <property type="entry name" value="Golgi alpha-mannosidase II"/>
    <property type="match status" value="1"/>
</dbReference>
<comment type="function">
    <text evidence="2">Endo-1,4-mannanase, a crucial enzyme for depolymerization of seed galactomannans and wood galactoglucomannans.</text>
</comment>
<dbReference type="AlphaFoldDB" id="Q0CSA7"/>
<dbReference type="EMBL" id="CH476597">
    <property type="protein sequence ID" value="EAU36701.1"/>
    <property type="molecule type" value="Genomic_DNA"/>
</dbReference>
<dbReference type="InterPro" id="IPR013780">
    <property type="entry name" value="Glyco_hydro_b"/>
</dbReference>
<comment type="catalytic activity">
    <reaction evidence="1 11">
        <text>Hydrolysis of terminal, non-reducing alpha-D-galactose residues in alpha-D-galactosides, including galactose oligosaccharides, galactomannans and galactolipids.</text>
        <dbReference type="EC" id="3.2.1.22"/>
    </reaction>
</comment>
<dbReference type="PROSITE" id="PS51164">
    <property type="entry name" value="CBM1_2"/>
    <property type="match status" value="1"/>
</dbReference>
<dbReference type="SUPFAM" id="SSF57180">
    <property type="entry name" value="Cellulose-binding domain"/>
    <property type="match status" value="1"/>
</dbReference>
<dbReference type="SUPFAM" id="SSF51011">
    <property type="entry name" value="Glycosyl hydrolase domain"/>
    <property type="match status" value="1"/>
</dbReference>
<feature type="signal peptide" evidence="13">
    <location>
        <begin position="1"/>
        <end position="19"/>
    </location>
</feature>
<feature type="compositionally biased region" description="Low complexity" evidence="12">
    <location>
        <begin position="439"/>
        <end position="461"/>
    </location>
</feature>
<evidence type="ECO:0000256" key="10">
    <source>
        <dbReference type="ARBA" id="ARBA00023295"/>
    </source>
</evidence>
<evidence type="ECO:0000259" key="14">
    <source>
        <dbReference type="PROSITE" id="PS51164"/>
    </source>
</evidence>
<keyword evidence="8 11" id="KW-1015">Disulfide bond</keyword>
<evidence type="ECO:0000256" key="13">
    <source>
        <dbReference type="SAM" id="SignalP"/>
    </source>
</evidence>
<dbReference type="EC" id="3.2.1.22" evidence="5 11"/>
<dbReference type="PANTHER" id="PTHR11452:SF75">
    <property type="entry name" value="ALPHA-GALACTOSIDASE MEL1"/>
    <property type="match status" value="1"/>
</dbReference>
<dbReference type="Pfam" id="PF00734">
    <property type="entry name" value="CBM_1"/>
    <property type="match status" value="1"/>
</dbReference>
<dbReference type="OrthoDB" id="5795902at2759"/>
<feature type="domain" description="CBM1" evidence="14">
    <location>
        <begin position="465"/>
        <end position="503"/>
    </location>
</feature>